<dbReference type="EMBL" id="JBICBT010001390">
    <property type="protein sequence ID" value="KAL3069790.1"/>
    <property type="molecule type" value="Genomic_DNA"/>
</dbReference>
<reference evidence="1 2" key="1">
    <citation type="submission" date="2024-10" db="EMBL/GenBank/DDBJ databases">
        <authorList>
            <person name="Kim D."/>
        </authorList>
    </citation>
    <scope>NUCLEOTIDE SEQUENCE [LARGE SCALE GENOMIC DNA]</scope>
    <source>
        <strain evidence="1">BH-2024</strain>
    </source>
</reference>
<accession>A0ABD2HXX5</accession>
<evidence type="ECO:0000313" key="2">
    <source>
        <dbReference type="Proteomes" id="UP001620626"/>
    </source>
</evidence>
<organism evidence="1 2">
    <name type="scientific">Heterodera trifolii</name>
    <dbReference type="NCBI Taxonomy" id="157864"/>
    <lineage>
        <taxon>Eukaryota</taxon>
        <taxon>Metazoa</taxon>
        <taxon>Ecdysozoa</taxon>
        <taxon>Nematoda</taxon>
        <taxon>Chromadorea</taxon>
        <taxon>Rhabditida</taxon>
        <taxon>Tylenchina</taxon>
        <taxon>Tylenchomorpha</taxon>
        <taxon>Tylenchoidea</taxon>
        <taxon>Heteroderidae</taxon>
        <taxon>Heteroderinae</taxon>
        <taxon>Heterodera</taxon>
    </lineage>
</organism>
<protein>
    <recommendedName>
        <fullName evidence="3">Galectin</fullName>
    </recommendedName>
</protein>
<proteinExistence type="predicted"/>
<evidence type="ECO:0000313" key="1">
    <source>
        <dbReference type="EMBL" id="KAL3069790.1"/>
    </source>
</evidence>
<comment type="caution">
    <text evidence="1">The sequence shown here is derived from an EMBL/GenBank/DDBJ whole genome shotgun (WGS) entry which is preliminary data.</text>
</comment>
<keyword evidence="2" id="KW-1185">Reference proteome</keyword>
<evidence type="ECO:0008006" key="3">
    <source>
        <dbReference type="Google" id="ProtNLM"/>
    </source>
</evidence>
<dbReference type="Proteomes" id="UP001620626">
    <property type="component" value="Unassembled WGS sequence"/>
</dbReference>
<sequence length="506" mass="58249">MEKDGISIGTNHWHGIKVQTKLTNGPGKQMRNTELETSFDDLIFNVGLNRRQFSIYFGDNLNDSVIILEPPNKDESLFADQRTLQNQFLNDLPNGEFLGEFTGLWLLGLDMVPLPVSQQNVQLYINRGCECAMEAWFIQPTDSAEPTDPNVPTVGSNSCPKFSSDLSFPFKITEMSSSFSITTLTDPSIKSVTIEVLDENKKDVELIFKLGTDNDLEVTLSGEEEEPIISEGTRLAKGAYVLHLEIVQNYHFLFKINGTQFGIKYWLKEWMKQNQTKWIKVQSQLLLLQDPIVKQNGKVIFGDVPTNATKISVEDEQETVYVLEEDRTYKEYPLRKTNYTKIYLKNTSTNPFKPIIVNIFMRGPFNRDAEMRINLFNRALEFHELFGTTVLMLKVRKTWAALNSFKDGKWLGLWQNDTLTIPKDIDHIHNDAPDNDDEPDILFYIMQVRQGKEIEIRILSKYDVSVQSFSYPTKVPINGIQYLTVEYENVVFDYEVEVPRQNSVER</sequence>
<name>A0ABD2HXX5_9BILA</name>
<dbReference type="AlphaFoldDB" id="A0ABD2HXX5"/>
<gene>
    <name evidence="1" type="ORF">niasHT_033367</name>
</gene>